<evidence type="ECO:0000256" key="1">
    <source>
        <dbReference type="PROSITE-ProRule" id="PRU00176"/>
    </source>
</evidence>
<feature type="compositionally biased region" description="Low complexity" evidence="2">
    <location>
        <begin position="309"/>
        <end position="328"/>
    </location>
</feature>
<dbReference type="GO" id="GO:0005654">
    <property type="term" value="C:nucleoplasm"/>
    <property type="evidence" value="ECO:0007669"/>
    <property type="project" value="TreeGrafter"/>
</dbReference>
<accession>A0A0D0C6Q3</accession>
<dbReference type="CDD" id="cd00590">
    <property type="entry name" value="RRM_SF"/>
    <property type="match status" value="1"/>
</dbReference>
<feature type="domain" description="RRM" evidence="3">
    <location>
        <begin position="1"/>
        <end position="83"/>
    </location>
</feature>
<feature type="compositionally biased region" description="Basic and acidic residues" evidence="2">
    <location>
        <begin position="436"/>
        <end position="448"/>
    </location>
</feature>
<feature type="non-terminal residue" evidence="5">
    <location>
        <position position="514"/>
    </location>
</feature>
<dbReference type="InParanoid" id="A0A0D0C6Q3"/>
<dbReference type="OrthoDB" id="6103986at2759"/>
<feature type="compositionally biased region" description="Polar residues" evidence="2">
    <location>
        <begin position="403"/>
        <end position="412"/>
    </location>
</feature>
<feature type="compositionally biased region" description="Basic and acidic residues" evidence="2">
    <location>
        <begin position="116"/>
        <end position="129"/>
    </location>
</feature>
<evidence type="ECO:0000259" key="4">
    <source>
        <dbReference type="PROSITE" id="PS50882"/>
    </source>
</evidence>
<dbReference type="GO" id="GO:0000398">
    <property type="term" value="P:mRNA splicing, via spliceosome"/>
    <property type="evidence" value="ECO:0007669"/>
    <property type="project" value="TreeGrafter"/>
</dbReference>
<feature type="region of interest" description="Disordered" evidence="2">
    <location>
        <begin position="269"/>
        <end position="296"/>
    </location>
</feature>
<feature type="region of interest" description="Disordered" evidence="2">
    <location>
        <begin position="391"/>
        <end position="448"/>
    </location>
</feature>
<evidence type="ECO:0000256" key="2">
    <source>
        <dbReference type="SAM" id="MobiDB-lite"/>
    </source>
</evidence>
<feature type="compositionally biased region" description="Low complexity" evidence="2">
    <location>
        <begin position="130"/>
        <end position="147"/>
    </location>
</feature>
<dbReference type="PROSITE" id="PS50882">
    <property type="entry name" value="YTH"/>
    <property type="match status" value="2"/>
</dbReference>
<feature type="compositionally biased region" description="Low complexity" evidence="2">
    <location>
        <begin position="269"/>
        <end position="279"/>
    </location>
</feature>
<evidence type="ECO:0000313" key="6">
    <source>
        <dbReference type="Proteomes" id="UP000054538"/>
    </source>
</evidence>
<reference evidence="5 6" key="1">
    <citation type="submission" date="2014-04" db="EMBL/GenBank/DDBJ databases">
        <authorList>
            <consortium name="DOE Joint Genome Institute"/>
            <person name="Kuo A."/>
            <person name="Kohler A."/>
            <person name="Jargeat P."/>
            <person name="Nagy L.G."/>
            <person name="Floudas D."/>
            <person name="Copeland A."/>
            <person name="Barry K.W."/>
            <person name="Cichocki N."/>
            <person name="Veneault-Fourrey C."/>
            <person name="LaButti K."/>
            <person name="Lindquist E.A."/>
            <person name="Lipzen A."/>
            <person name="Lundell T."/>
            <person name="Morin E."/>
            <person name="Murat C."/>
            <person name="Sun H."/>
            <person name="Tunlid A."/>
            <person name="Henrissat B."/>
            <person name="Grigoriev I.V."/>
            <person name="Hibbett D.S."/>
            <person name="Martin F."/>
            <person name="Nordberg H.P."/>
            <person name="Cantor M.N."/>
            <person name="Hua S.X."/>
        </authorList>
    </citation>
    <scope>NUCLEOTIDE SEQUENCE [LARGE SCALE GENOMIC DNA]</scope>
    <source>
        <strain evidence="5 6">Ve08.2h10</strain>
    </source>
</reference>
<dbReference type="InterPro" id="IPR035979">
    <property type="entry name" value="RBD_domain_sf"/>
</dbReference>
<dbReference type="InterPro" id="IPR012677">
    <property type="entry name" value="Nucleotide-bd_a/b_plait_sf"/>
</dbReference>
<dbReference type="Proteomes" id="UP000054538">
    <property type="component" value="Unassembled WGS sequence"/>
</dbReference>
<dbReference type="PANTHER" id="PTHR12357:SF3">
    <property type="entry name" value="YTH DOMAIN-CONTAINING PROTEIN 1"/>
    <property type="match status" value="1"/>
</dbReference>
<feature type="region of interest" description="Disordered" evidence="2">
    <location>
        <begin position="105"/>
        <end position="169"/>
    </location>
</feature>
<dbReference type="Gene3D" id="3.10.590.10">
    <property type="entry name" value="ph1033 like domains"/>
    <property type="match status" value="2"/>
</dbReference>
<keyword evidence="1" id="KW-0694">RNA-binding</keyword>
<feature type="region of interest" description="Disordered" evidence="2">
    <location>
        <begin position="308"/>
        <end position="328"/>
    </location>
</feature>
<dbReference type="GO" id="GO:0003729">
    <property type="term" value="F:mRNA binding"/>
    <property type="evidence" value="ECO:0007669"/>
    <property type="project" value="TreeGrafter"/>
</dbReference>
<reference evidence="6" key="2">
    <citation type="submission" date="2015-01" db="EMBL/GenBank/DDBJ databases">
        <title>Evolutionary Origins and Diversification of the Mycorrhizal Mutualists.</title>
        <authorList>
            <consortium name="DOE Joint Genome Institute"/>
            <consortium name="Mycorrhizal Genomics Consortium"/>
            <person name="Kohler A."/>
            <person name="Kuo A."/>
            <person name="Nagy L.G."/>
            <person name="Floudas D."/>
            <person name="Copeland A."/>
            <person name="Barry K.W."/>
            <person name="Cichocki N."/>
            <person name="Veneault-Fourrey C."/>
            <person name="LaButti K."/>
            <person name="Lindquist E.A."/>
            <person name="Lipzen A."/>
            <person name="Lundell T."/>
            <person name="Morin E."/>
            <person name="Murat C."/>
            <person name="Riley R."/>
            <person name="Ohm R."/>
            <person name="Sun H."/>
            <person name="Tunlid A."/>
            <person name="Henrissat B."/>
            <person name="Grigoriev I.V."/>
            <person name="Hibbett D.S."/>
            <person name="Martin F."/>
        </authorList>
    </citation>
    <scope>NUCLEOTIDE SEQUENCE [LARGE SCALE GENOMIC DNA]</scope>
    <source>
        <strain evidence="6">Ve08.2h10</strain>
    </source>
</reference>
<dbReference type="InterPro" id="IPR045168">
    <property type="entry name" value="YTH_prot"/>
</dbReference>
<dbReference type="InterPro" id="IPR007275">
    <property type="entry name" value="YTH_domain"/>
</dbReference>
<evidence type="ECO:0000259" key="3">
    <source>
        <dbReference type="PROSITE" id="PS50102"/>
    </source>
</evidence>
<dbReference type="SUPFAM" id="SSF54928">
    <property type="entry name" value="RNA-binding domain, RBD"/>
    <property type="match status" value="1"/>
</dbReference>
<dbReference type="GO" id="GO:0000381">
    <property type="term" value="P:regulation of alternative mRNA splicing, via spliceosome"/>
    <property type="evidence" value="ECO:0007669"/>
    <property type="project" value="TreeGrafter"/>
</dbReference>
<dbReference type="STRING" id="930991.A0A0D0C6Q3"/>
<dbReference type="GO" id="GO:1990247">
    <property type="term" value="F:N6-methyladenosine-containing RNA reader activity"/>
    <property type="evidence" value="ECO:0007669"/>
    <property type="project" value="TreeGrafter"/>
</dbReference>
<dbReference type="PROSITE" id="PS50102">
    <property type="entry name" value="RRM"/>
    <property type="match status" value="1"/>
</dbReference>
<name>A0A0D0C6Q3_9AGAM</name>
<feature type="domain" description="YTH" evidence="4">
    <location>
        <begin position="187"/>
        <end position="325"/>
    </location>
</feature>
<feature type="domain" description="YTH" evidence="4">
    <location>
        <begin position="364"/>
        <end position="504"/>
    </location>
</feature>
<organism evidence="5 6">
    <name type="scientific">Paxillus rubicundulus Ve08.2h10</name>
    <dbReference type="NCBI Taxonomy" id="930991"/>
    <lineage>
        <taxon>Eukaryota</taxon>
        <taxon>Fungi</taxon>
        <taxon>Dikarya</taxon>
        <taxon>Basidiomycota</taxon>
        <taxon>Agaricomycotina</taxon>
        <taxon>Agaricomycetes</taxon>
        <taxon>Agaricomycetidae</taxon>
        <taxon>Boletales</taxon>
        <taxon>Paxilineae</taxon>
        <taxon>Paxillaceae</taxon>
        <taxon>Paxillus</taxon>
    </lineage>
</organism>
<dbReference type="HOGENOM" id="CLU_011694_4_1_1"/>
<evidence type="ECO:0000313" key="5">
    <source>
        <dbReference type="EMBL" id="KIK78767.1"/>
    </source>
</evidence>
<dbReference type="InterPro" id="IPR000504">
    <property type="entry name" value="RRM_dom"/>
</dbReference>
<proteinExistence type="predicted"/>
<dbReference type="Pfam" id="PF25701">
    <property type="entry name" value="RRM_YTH1"/>
    <property type="match status" value="1"/>
</dbReference>
<dbReference type="AlphaFoldDB" id="A0A0D0C6Q3"/>
<keyword evidence="6" id="KW-1185">Reference proteome</keyword>
<dbReference type="EMBL" id="KN826481">
    <property type="protein sequence ID" value="KIK78767.1"/>
    <property type="molecule type" value="Genomic_DNA"/>
</dbReference>
<dbReference type="PANTHER" id="PTHR12357">
    <property type="entry name" value="YTH YT521-B HOMOLOGY DOMAIN-CONTAINING"/>
    <property type="match status" value="1"/>
</dbReference>
<dbReference type="InterPro" id="IPR057720">
    <property type="entry name" value="RRM_YTH1"/>
</dbReference>
<protein>
    <submittedName>
        <fullName evidence="5">Unplaced genomic scaffold scaffold_1659, whole genome shotgun sequence</fullName>
    </submittedName>
</protein>
<dbReference type="CDD" id="cd21134">
    <property type="entry name" value="YTH"/>
    <property type="match status" value="1"/>
</dbReference>
<dbReference type="Gene3D" id="3.30.70.330">
    <property type="match status" value="1"/>
</dbReference>
<dbReference type="Pfam" id="PF04146">
    <property type="entry name" value="YTH"/>
    <property type="match status" value="1"/>
</dbReference>
<gene>
    <name evidence="5" type="ORF">PAXRUDRAFT_37349</name>
</gene>
<sequence>MWVGNVPGDATHDELWRFLKRPASSTPGNEGAGAKEDGVTSIFLISRSNCAFVNFTSEEHLTRAIARFNGQQLRSQERRCLRLVCRARGKEDDLRAGVGAQRGTGVHTQYIKNLKRKGDDPAEEEDRRSSSSGTSRASRSPSAPLGSSEEEAAKTLEGHSGLSKATTRSHSSYASTNSSFLSHNFPKRFFILKSLTQYDLDLSVERGVWATQKHNEAILDQAYRTSKEVILIFGVNKSGEFYGYARMSGRILGGQHNVSWASRADSPLSSSSLSARQPQFHGIPAEPESPGGRSLAFFTPSERRLVEVSPLSLSPSRGTSGSRPLSSPSSLFHVEALERQSAPAAFGRQPEDMPPLRSSRSYILKGWPSAPSSAKEAMLISSKEIELDRNAPVRAMRKKNQSVEDSSMSLQPVQEERQTGNGGEEEDGVRPTTPPKIRDQLRDEDREATSWGETFKIEWLCTERLPFSRTRHLRNPWNHEREIKVSRDGTELEPGVGQQLVEEWSMLAAEAGGG</sequence>